<accession>A0A4D4K1A4</accession>
<protein>
    <submittedName>
        <fullName evidence="1">Uncharacterized protein</fullName>
    </submittedName>
</protein>
<evidence type="ECO:0000313" key="2">
    <source>
        <dbReference type="Proteomes" id="UP000299290"/>
    </source>
</evidence>
<reference evidence="1 2" key="1">
    <citation type="journal article" date="2020" name="Int. J. Syst. Evol. Microbiol.">
        <title>Reclassification of Streptomyces castelarensis and Streptomyces sporoclivatus as later heterotypic synonyms of Streptomyces antimycoticus.</title>
        <authorList>
            <person name="Komaki H."/>
            <person name="Tamura T."/>
        </authorList>
    </citation>
    <scope>NUCLEOTIDE SEQUENCE [LARGE SCALE GENOMIC DNA]</scope>
    <source>
        <strain evidence="1 2">NBRC 12839</strain>
    </source>
</reference>
<dbReference type="Proteomes" id="UP000299290">
    <property type="component" value="Unassembled WGS sequence"/>
</dbReference>
<evidence type="ECO:0000313" key="1">
    <source>
        <dbReference type="EMBL" id="GDY40428.1"/>
    </source>
</evidence>
<organism evidence="1 2">
    <name type="scientific">Streptomyces antimycoticus</name>
    <dbReference type="NCBI Taxonomy" id="68175"/>
    <lineage>
        <taxon>Bacteria</taxon>
        <taxon>Bacillati</taxon>
        <taxon>Actinomycetota</taxon>
        <taxon>Actinomycetes</taxon>
        <taxon>Kitasatosporales</taxon>
        <taxon>Streptomycetaceae</taxon>
        <taxon>Streptomyces</taxon>
        <taxon>Streptomyces violaceusniger group</taxon>
    </lineage>
</organism>
<proteinExistence type="predicted"/>
<sequence length="172" mass="18226">MDTGRLAVAWCRVYRNYLTSREKGPNATAGRGHDGRYDQRRGIAVVLGNTDVSGTVTGAAADHDAWAGSGSVPPVPRDLLMCCRLVVRRRRGPDERADDSGRGGIGLCGAGGVRVRSGEGEGGHGREAFAAVRTPDKIEMPAAAVRASATFSDNDLGSYTLEYLKNDGYITD</sequence>
<keyword evidence="2" id="KW-1185">Reference proteome</keyword>
<dbReference type="EMBL" id="BJHV01000001">
    <property type="protein sequence ID" value="GDY40428.1"/>
    <property type="molecule type" value="Genomic_DNA"/>
</dbReference>
<gene>
    <name evidence="1" type="ORF">SANT12839_013100</name>
</gene>
<dbReference type="AlphaFoldDB" id="A0A4D4K1A4"/>
<name>A0A4D4K1A4_9ACTN</name>
<comment type="caution">
    <text evidence="1">The sequence shown here is derived from an EMBL/GenBank/DDBJ whole genome shotgun (WGS) entry which is preliminary data.</text>
</comment>